<dbReference type="Proteomes" id="UP000018936">
    <property type="component" value="Unassembled WGS sequence"/>
</dbReference>
<dbReference type="InterPro" id="IPR027417">
    <property type="entry name" value="P-loop_NTPase"/>
</dbReference>
<dbReference type="EMBL" id="AZIM01003038">
    <property type="protein sequence ID" value="ETE62836.1"/>
    <property type="molecule type" value="Genomic_DNA"/>
</dbReference>
<feature type="non-terminal residue" evidence="2">
    <location>
        <position position="1"/>
    </location>
</feature>
<comment type="caution">
    <text evidence="2">The sequence shown here is derived from an EMBL/GenBank/DDBJ whole genome shotgun (WGS) entry which is preliminary data.</text>
</comment>
<keyword evidence="1" id="KW-0547">Nucleotide-binding</keyword>
<accession>V8NLI3</accession>
<evidence type="ECO:0000256" key="1">
    <source>
        <dbReference type="ARBA" id="ARBA00022741"/>
    </source>
</evidence>
<protein>
    <submittedName>
        <fullName evidence="2">Rab-like protein 2B</fullName>
    </submittedName>
</protein>
<dbReference type="Pfam" id="PF00071">
    <property type="entry name" value="Ras"/>
    <property type="match status" value="1"/>
</dbReference>
<dbReference type="Gene3D" id="3.40.50.300">
    <property type="entry name" value="P-loop containing nucleotide triphosphate hydrolases"/>
    <property type="match status" value="1"/>
</dbReference>
<dbReference type="AlphaFoldDB" id="V8NLI3"/>
<reference evidence="2 3" key="1">
    <citation type="journal article" date="2013" name="Proc. Natl. Acad. Sci. U.S.A.">
        <title>The king cobra genome reveals dynamic gene evolution and adaptation in the snake venom system.</title>
        <authorList>
            <person name="Vonk F.J."/>
            <person name="Casewell N.R."/>
            <person name="Henkel C.V."/>
            <person name="Heimberg A.M."/>
            <person name="Jansen H.J."/>
            <person name="McCleary R.J."/>
            <person name="Kerkkamp H.M."/>
            <person name="Vos R.A."/>
            <person name="Guerreiro I."/>
            <person name="Calvete J.J."/>
            <person name="Wuster W."/>
            <person name="Woods A.E."/>
            <person name="Logan J.M."/>
            <person name="Harrison R.A."/>
            <person name="Castoe T.A."/>
            <person name="de Koning A.P."/>
            <person name="Pollock D.D."/>
            <person name="Yandell M."/>
            <person name="Calderon D."/>
            <person name="Renjifo C."/>
            <person name="Currier R.B."/>
            <person name="Salgado D."/>
            <person name="Pla D."/>
            <person name="Sanz L."/>
            <person name="Hyder A.S."/>
            <person name="Ribeiro J.M."/>
            <person name="Arntzen J.W."/>
            <person name="van den Thillart G.E."/>
            <person name="Boetzer M."/>
            <person name="Pirovano W."/>
            <person name="Dirks R.P."/>
            <person name="Spaink H.P."/>
            <person name="Duboule D."/>
            <person name="McGlinn E."/>
            <person name="Kini R.M."/>
            <person name="Richardson M.K."/>
        </authorList>
    </citation>
    <scope>NUCLEOTIDE SEQUENCE</scope>
    <source>
        <tissue evidence="2">Blood</tissue>
    </source>
</reference>
<evidence type="ECO:0000313" key="2">
    <source>
        <dbReference type="EMBL" id="ETE62836.1"/>
    </source>
</evidence>
<evidence type="ECO:0000313" key="3">
    <source>
        <dbReference type="Proteomes" id="UP000018936"/>
    </source>
</evidence>
<dbReference type="InterPro" id="IPR001806">
    <property type="entry name" value="Small_GTPase"/>
</dbReference>
<gene>
    <name evidence="2" type="primary">RABL2B</name>
    <name evidence="2" type="ORF">L345_11409</name>
</gene>
<name>V8NLI3_OPHHA</name>
<sequence length="172" mass="18440">MHASYYHKAHACIMVFDVQRKVTYKNLTNWYKELPDLKATQKSFNFPKKLNLPLYIVSAADGTNVVKVVEGGLDSWPRGWGAWGGPLARQGRGPQRWSPPALQRCHQNGRGLQAELGGLYGRSPEGAGRKRGSLGGCLGLEAQRGPWELALGRGGGDGLSGASGARGGASHC</sequence>
<dbReference type="SUPFAM" id="SSF52540">
    <property type="entry name" value="P-loop containing nucleoside triphosphate hydrolases"/>
    <property type="match status" value="1"/>
</dbReference>
<dbReference type="OrthoDB" id="48625at2759"/>
<dbReference type="GO" id="GO:0005525">
    <property type="term" value="F:GTP binding"/>
    <property type="evidence" value="ECO:0007669"/>
    <property type="project" value="InterPro"/>
</dbReference>
<organism evidence="2 3">
    <name type="scientific">Ophiophagus hannah</name>
    <name type="common">King cobra</name>
    <name type="synonym">Naja hannah</name>
    <dbReference type="NCBI Taxonomy" id="8665"/>
    <lineage>
        <taxon>Eukaryota</taxon>
        <taxon>Metazoa</taxon>
        <taxon>Chordata</taxon>
        <taxon>Craniata</taxon>
        <taxon>Vertebrata</taxon>
        <taxon>Euteleostomi</taxon>
        <taxon>Lepidosauria</taxon>
        <taxon>Squamata</taxon>
        <taxon>Bifurcata</taxon>
        <taxon>Unidentata</taxon>
        <taxon>Episquamata</taxon>
        <taxon>Toxicofera</taxon>
        <taxon>Serpentes</taxon>
        <taxon>Colubroidea</taxon>
        <taxon>Elapidae</taxon>
        <taxon>Elapinae</taxon>
        <taxon>Ophiophagus</taxon>
    </lineage>
</organism>
<proteinExistence type="predicted"/>
<dbReference type="GO" id="GO:0003924">
    <property type="term" value="F:GTPase activity"/>
    <property type="evidence" value="ECO:0007669"/>
    <property type="project" value="InterPro"/>
</dbReference>
<keyword evidence="3" id="KW-1185">Reference proteome</keyword>